<organism evidence="1 2">
    <name type="scientific">Protopolystoma xenopodis</name>
    <dbReference type="NCBI Taxonomy" id="117903"/>
    <lineage>
        <taxon>Eukaryota</taxon>
        <taxon>Metazoa</taxon>
        <taxon>Spiralia</taxon>
        <taxon>Lophotrochozoa</taxon>
        <taxon>Platyhelminthes</taxon>
        <taxon>Monogenea</taxon>
        <taxon>Polyopisthocotylea</taxon>
        <taxon>Polystomatidea</taxon>
        <taxon>Polystomatidae</taxon>
        <taxon>Protopolystoma</taxon>
    </lineage>
</organism>
<protein>
    <submittedName>
        <fullName evidence="1">Uncharacterized protein</fullName>
    </submittedName>
</protein>
<gene>
    <name evidence="1" type="ORF">PXEA_LOCUS20595</name>
</gene>
<evidence type="ECO:0000313" key="1">
    <source>
        <dbReference type="EMBL" id="VEL27155.1"/>
    </source>
</evidence>
<reference evidence="1" key="1">
    <citation type="submission" date="2018-11" db="EMBL/GenBank/DDBJ databases">
        <authorList>
            <consortium name="Pathogen Informatics"/>
        </authorList>
    </citation>
    <scope>NUCLEOTIDE SEQUENCE</scope>
</reference>
<dbReference type="AlphaFoldDB" id="A0A448X3L2"/>
<sequence>MPPTPTLDPSFSRVPFFTSRFVHFRPYQFARQMTSEPALMLRLASLLLSSALLPLSLPHPLTTTKLWPNLSSLHNLQAAHYSRSDRATKPRLPQLHMNICT</sequence>
<comment type="caution">
    <text evidence="1">The sequence shown here is derived from an EMBL/GenBank/DDBJ whole genome shotgun (WGS) entry which is preliminary data.</text>
</comment>
<name>A0A448X3L2_9PLAT</name>
<proteinExistence type="predicted"/>
<keyword evidence="2" id="KW-1185">Reference proteome</keyword>
<dbReference type="EMBL" id="CAAALY010085259">
    <property type="protein sequence ID" value="VEL27155.1"/>
    <property type="molecule type" value="Genomic_DNA"/>
</dbReference>
<evidence type="ECO:0000313" key="2">
    <source>
        <dbReference type="Proteomes" id="UP000784294"/>
    </source>
</evidence>
<dbReference type="Proteomes" id="UP000784294">
    <property type="component" value="Unassembled WGS sequence"/>
</dbReference>
<accession>A0A448X3L2</accession>